<dbReference type="SUPFAM" id="SSF52540">
    <property type="entry name" value="P-loop containing nucleoside triphosphate hydrolases"/>
    <property type="match status" value="1"/>
</dbReference>
<name>A0A8S5QIW9_9CAUD</name>
<proteinExistence type="predicted"/>
<accession>A0A8S5QIW9</accession>
<organism evidence="1">
    <name type="scientific">Siphoviridae sp. ctiOl67</name>
    <dbReference type="NCBI Taxonomy" id="2825622"/>
    <lineage>
        <taxon>Viruses</taxon>
        <taxon>Duplodnaviria</taxon>
        <taxon>Heunggongvirae</taxon>
        <taxon>Uroviricota</taxon>
        <taxon>Caudoviricetes</taxon>
    </lineage>
</organism>
<dbReference type="InterPro" id="IPR027417">
    <property type="entry name" value="P-loop_NTPase"/>
</dbReference>
<dbReference type="EMBL" id="BK015666">
    <property type="protein sequence ID" value="DAE18938.1"/>
    <property type="molecule type" value="Genomic_DNA"/>
</dbReference>
<evidence type="ECO:0000313" key="1">
    <source>
        <dbReference type="EMBL" id="DAE18938.1"/>
    </source>
</evidence>
<reference evidence="1" key="1">
    <citation type="journal article" date="2021" name="Proc. Natl. Acad. Sci. U.S.A.">
        <title>A Catalog of Tens of Thousands of Viruses from Human Metagenomes Reveals Hidden Associations with Chronic Diseases.</title>
        <authorList>
            <person name="Tisza M.J."/>
            <person name="Buck C.B."/>
        </authorList>
    </citation>
    <scope>NUCLEOTIDE SEQUENCE</scope>
    <source>
        <strain evidence="1">CtiOl67</strain>
    </source>
</reference>
<protein>
    <submittedName>
        <fullName evidence="1">Uncharacterized protein</fullName>
    </submittedName>
</protein>
<sequence>MPRFKTTPYKYQQEGIEFGLLHNKFLLLDAPGLGKTI</sequence>